<feature type="transmembrane region" description="Helical" evidence="7">
    <location>
        <begin position="91"/>
        <end position="111"/>
    </location>
</feature>
<dbReference type="InterPro" id="IPR017896">
    <property type="entry name" value="4Fe4S_Fe-S-bd"/>
</dbReference>
<dbReference type="PANTHER" id="PTHR30176">
    <property type="entry name" value="FERREDOXIN-TYPE PROTEIN NAPH"/>
    <property type="match status" value="1"/>
</dbReference>
<evidence type="ECO:0000256" key="4">
    <source>
        <dbReference type="ARBA" id="ARBA00022982"/>
    </source>
</evidence>
<evidence type="ECO:0000313" key="10">
    <source>
        <dbReference type="Proteomes" id="UP000236454"/>
    </source>
</evidence>
<gene>
    <name evidence="9" type="ORF">SAMN05216474_2324</name>
</gene>
<dbReference type="STRING" id="477690.SAMN05216474_2324"/>
<feature type="transmembrane region" description="Helical" evidence="7">
    <location>
        <begin position="368"/>
        <end position="385"/>
    </location>
</feature>
<keyword evidence="7" id="KW-0472">Membrane</keyword>
<dbReference type="AlphaFoldDB" id="A0A1I7AQZ4"/>
<feature type="transmembrane region" description="Helical" evidence="7">
    <location>
        <begin position="301"/>
        <end position="322"/>
    </location>
</feature>
<dbReference type="PANTHER" id="PTHR30176:SF3">
    <property type="entry name" value="FERREDOXIN-TYPE PROTEIN NAPH"/>
    <property type="match status" value="1"/>
</dbReference>
<evidence type="ECO:0000256" key="2">
    <source>
        <dbReference type="ARBA" id="ARBA00022485"/>
    </source>
</evidence>
<dbReference type="PROSITE" id="PS00198">
    <property type="entry name" value="4FE4S_FER_1"/>
    <property type="match status" value="1"/>
</dbReference>
<keyword evidence="7" id="KW-0812">Transmembrane</keyword>
<evidence type="ECO:0000256" key="7">
    <source>
        <dbReference type="SAM" id="Phobius"/>
    </source>
</evidence>
<dbReference type="GO" id="GO:0051539">
    <property type="term" value="F:4 iron, 4 sulfur cluster binding"/>
    <property type="evidence" value="ECO:0007669"/>
    <property type="project" value="UniProtKB-KW"/>
</dbReference>
<sequence length="537" mass="60231">METNYSMTGDAGQYLNYWQKVGLAITGIGLFIIVLFWGNWNAQIEPAWFFLPFMITALAVGTGLYTWGSYKNAPAGIKNNGVYFNPLTNRGSLAWVSGVLLTLFYVSLYWYPSHLGLGLGANGSNLGLVALFDGLSHLFRNKDADQWFVYGTFYTLAILFLGAKFLVKYRHNRYQIIRTLVVMFSQLVFAYFLPFILEALGANDGGYYNLNPVNYYPLNYSFITPDRIDPMVAEVNQPIGMAYLVWGIIGFLILTPVVTYYLGKRWYCSWFCGCGGLAETAGDSFRHLSDKSVAAWKIERWVIHSVMVFVFIMTLAVMYTYFLNQEFALQFVVPSRGVGMLILFGWIVLGLGAFLGLYFKNKGKSRKYLLVGAAVFTFLGILMLVNYSLGKHEAFGIASYKIKEWYGFFIGAIFSGIIGVGFYPLLGNRVWCRFGCPMAGYMGIIQRFKSRFRITTNGGQCISCGNCSTYCEQGIDVRWYAQRGQNIVRASCVGCGICSAVCPRGVLKLENGPEEGRVNDNPILLGNDMPRMNPNVK</sequence>
<feature type="transmembrane region" description="Helical" evidence="7">
    <location>
        <begin position="46"/>
        <end position="70"/>
    </location>
</feature>
<feature type="transmembrane region" description="Helical" evidence="7">
    <location>
        <begin position="147"/>
        <end position="167"/>
    </location>
</feature>
<dbReference type="GO" id="GO:0046872">
    <property type="term" value="F:metal ion binding"/>
    <property type="evidence" value="ECO:0007669"/>
    <property type="project" value="UniProtKB-KW"/>
</dbReference>
<dbReference type="Pfam" id="PF00037">
    <property type="entry name" value="Fer4"/>
    <property type="match status" value="1"/>
</dbReference>
<feature type="transmembrane region" description="Helical" evidence="7">
    <location>
        <begin position="21"/>
        <end position="40"/>
    </location>
</feature>
<dbReference type="PROSITE" id="PS51379">
    <property type="entry name" value="4FE4S_FER_2"/>
    <property type="match status" value="2"/>
</dbReference>
<dbReference type="SUPFAM" id="SSF54862">
    <property type="entry name" value="4Fe-4S ferredoxins"/>
    <property type="match status" value="1"/>
</dbReference>
<feature type="transmembrane region" description="Helical" evidence="7">
    <location>
        <begin position="241"/>
        <end position="262"/>
    </location>
</feature>
<feature type="transmembrane region" description="Helical" evidence="7">
    <location>
        <begin position="337"/>
        <end position="359"/>
    </location>
</feature>
<evidence type="ECO:0000256" key="3">
    <source>
        <dbReference type="ARBA" id="ARBA00022723"/>
    </source>
</evidence>
<organism evidence="9 10">
    <name type="scientific">Lishizhenia tianjinensis</name>
    <dbReference type="NCBI Taxonomy" id="477690"/>
    <lineage>
        <taxon>Bacteria</taxon>
        <taxon>Pseudomonadati</taxon>
        <taxon>Bacteroidota</taxon>
        <taxon>Flavobacteriia</taxon>
        <taxon>Flavobacteriales</taxon>
        <taxon>Crocinitomicaceae</taxon>
        <taxon>Lishizhenia</taxon>
    </lineage>
</organism>
<feature type="transmembrane region" description="Helical" evidence="7">
    <location>
        <begin position="179"/>
        <end position="197"/>
    </location>
</feature>
<evidence type="ECO:0000256" key="6">
    <source>
        <dbReference type="ARBA" id="ARBA00023014"/>
    </source>
</evidence>
<keyword evidence="7" id="KW-1133">Transmembrane helix</keyword>
<keyword evidence="5" id="KW-0408">Iron</keyword>
<dbReference type="OrthoDB" id="9806398at2"/>
<keyword evidence="4" id="KW-0249">Electron transport</keyword>
<evidence type="ECO:0000256" key="5">
    <source>
        <dbReference type="ARBA" id="ARBA00023004"/>
    </source>
</evidence>
<evidence type="ECO:0000259" key="8">
    <source>
        <dbReference type="PROSITE" id="PS51379"/>
    </source>
</evidence>
<feature type="domain" description="4Fe-4S ferredoxin-type" evidence="8">
    <location>
        <begin position="483"/>
        <end position="512"/>
    </location>
</feature>
<name>A0A1I7AQZ4_9FLAO</name>
<keyword evidence="2" id="KW-0004">4Fe-4S</keyword>
<dbReference type="RefSeq" id="WP_090249816.1">
    <property type="nucleotide sequence ID" value="NZ_FPAS01000003.1"/>
</dbReference>
<evidence type="ECO:0000256" key="1">
    <source>
        <dbReference type="ARBA" id="ARBA00022448"/>
    </source>
</evidence>
<dbReference type="InterPro" id="IPR017900">
    <property type="entry name" value="4Fe4S_Fe_S_CS"/>
</dbReference>
<reference evidence="9 10" key="1">
    <citation type="submission" date="2016-10" db="EMBL/GenBank/DDBJ databases">
        <authorList>
            <person name="de Groot N.N."/>
        </authorList>
    </citation>
    <scope>NUCLEOTIDE SEQUENCE [LARGE SCALE GENOMIC DNA]</scope>
    <source>
        <strain evidence="9 10">CGMCC 1.7005</strain>
    </source>
</reference>
<dbReference type="EMBL" id="FPAS01000003">
    <property type="protein sequence ID" value="SFT77358.1"/>
    <property type="molecule type" value="Genomic_DNA"/>
</dbReference>
<dbReference type="GO" id="GO:0005886">
    <property type="term" value="C:plasma membrane"/>
    <property type="evidence" value="ECO:0007669"/>
    <property type="project" value="TreeGrafter"/>
</dbReference>
<proteinExistence type="predicted"/>
<keyword evidence="1" id="KW-0813">Transport</keyword>
<feature type="transmembrane region" description="Helical" evidence="7">
    <location>
        <begin position="405"/>
        <end position="426"/>
    </location>
</feature>
<keyword evidence="10" id="KW-1185">Reference proteome</keyword>
<evidence type="ECO:0000313" key="9">
    <source>
        <dbReference type="EMBL" id="SFT77358.1"/>
    </source>
</evidence>
<dbReference type="Pfam" id="PF12801">
    <property type="entry name" value="Fer4_5"/>
    <property type="match status" value="2"/>
</dbReference>
<keyword evidence="3" id="KW-0479">Metal-binding</keyword>
<dbReference type="Proteomes" id="UP000236454">
    <property type="component" value="Unassembled WGS sequence"/>
</dbReference>
<dbReference type="InterPro" id="IPR051684">
    <property type="entry name" value="Electron_Trans/Redox"/>
</dbReference>
<protein>
    <submittedName>
        <fullName evidence="9">4Fe-4S binding domain-containing protein</fullName>
    </submittedName>
</protein>
<keyword evidence="6" id="KW-0411">Iron-sulfur</keyword>
<accession>A0A1I7AQZ4</accession>
<feature type="domain" description="4Fe-4S ferredoxin-type" evidence="8">
    <location>
        <begin position="452"/>
        <end position="480"/>
    </location>
</feature>
<dbReference type="Gene3D" id="3.30.70.20">
    <property type="match status" value="1"/>
</dbReference>